<evidence type="ECO:0008006" key="9">
    <source>
        <dbReference type="Google" id="ProtNLM"/>
    </source>
</evidence>
<feature type="compositionally biased region" description="Basic and acidic residues" evidence="6">
    <location>
        <begin position="10"/>
        <end position="20"/>
    </location>
</feature>
<sequence>MAKNKTSVSSKREKSDEEKDINCKRRIKGLLQLIGYQCPTTDSVTLRAEAERKLNEIKERKHIHQDSSSLNIVACEIKKRKPSTTGRVYGLDSNLTKDPSTSRSHNRGWKCRKLNHDENTTQQTELPPKVKSYIKKIKGSEKVEFVFEKLLTRSDVNKGQGRLLMPLKQVKRRDILFQMEKLREVVRVYVPSREEHYEVCLTQWNMNGNHNFVLKSGWNQVVNENGLDDTKVVQLWSFQVGDTPSLLLVLVDDDNGDESDDDGGIYGVPRSGGVIIRESKIGVTSSTSEDETSLRSRKGKRKLHEL</sequence>
<evidence type="ECO:0000313" key="7">
    <source>
        <dbReference type="EMBL" id="KAJ0217639.1"/>
    </source>
</evidence>
<evidence type="ECO:0000256" key="1">
    <source>
        <dbReference type="ARBA" id="ARBA00004123"/>
    </source>
</evidence>
<proteinExistence type="predicted"/>
<evidence type="ECO:0000256" key="5">
    <source>
        <dbReference type="ARBA" id="ARBA00023242"/>
    </source>
</evidence>
<dbReference type="Proteomes" id="UP000235145">
    <property type="component" value="Unassembled WGS sequence"/>
</dbReference>
<dbReference type="Pfam" id="PF03754">
    <property type="entry name" value="At2g31720-like"/>
    <property type="match status" value="1"/>
</dbReference>
<keyword evidence="8" id="KW-1185">Reference proteome</keyword>
<gene>
    <name evidence="7" type="ORF">LSAT_V11C300131280</name>
</gene>
<evidence type="ECO:0000256" key="3">
    <source>
        <dbReference type="ARBA" id="ARBA00023125"/>
    </source>
</evidence>
<dbReference type="PANTHER" id="PTHR31541:SF25">
    <property type="entry name" value="GAMMA-GLIADIN B"/>
    <property type="match status" value="1"/>
</dbReference>
<keyword evidence="3" id="KW-0238">DNA-binding</keyword>
<dbReference type="InterPro" id="IPR005508">
    <property type="entry name" value="At2g31720-like"/>
</dbReference>
<dbReference type="SUPFAM" id="SSF101936">
    <property type="entry name" value="DNA-binding pseudobarrel domain"/>
    <property type="match status" value="1"/>
</dbReference>
<feature type="region of interest" description="Disordered" evidence="6">
    <location>
        <begin position="277"/>
        <end position="306"/>
    </location>
</feature>
<dbReference type="GO" id="GO:0005634">
    <property type="term" value="C:nucleus"/>
    <property type="evidence" value="ECO:0007669"/>
    <property type="project" value="UniProtKB-SubCell"/>
</dbReference>
<dbReference type="AlphaFoldDB" id="A0A9R1XQ08"/>
<organism evidence="7 8">
    <name type="scientific">Lactuca sativa</name>
    <name type="common">Garden lettuce</name>
    <dbReference type="NCBI Taxonomy" id="4236"/>
    <lineage>
        <taxon>Eukaryota</taxon>
        <taxon>Viridiplantae</taxon>
        <taxon>Streptophyta</taxon>
        <taxon>Embryophyta</taxon>
        <taxon>Tracheophyta</taxon>
        <taxon>Spermatophyta</taxon>
        <taxon>Magnoliopsida</taxon>
        <taxon>eudicotyledons</taxon>
        <taxon>Gunneridae</taxon>
        <taxon>Pentapetalae</taxon>
        <taxon>asterids</taxon>
        <taxon>campanulids</taxon>
        <taxon>Asterales</taxon>
        <taxon>Asteraceae</taxon>
        <taxon>Cichorioideae</taxon>
        <taxon>Cichorieae</taxon>
        <taxon>Lactucinae</taxon>
        <taxon>Lactuca</taxon>
    </lineage>
</organism>
<dbReference type="Gene3D" id="2.40.330.10">
    <property type="entry name" value="DNA-binding pseudobarrel domain"/>
    <property type="match status" value="1"/>
</dbReference>
<dbReference type="InterPro" id="IPR003340">
    <property type="entry name" value="B3_DNA-bd"/>
</dbReference>
<feature type="compositionally biased region" description="Basic residues" evidence="6">
    <location>
        <begin position="295"/>
        <end position="306"/>
    </location>
</feature>
<feature type="region of interest" description="Disordered" evidence="6">
    <location>
        <begin position="88"/>
        <end position="107"/>
    </location>
</feature>
<dbReference type="PANTHER" id="PTHR31541">
    <property type="entry name" value="B3 DOMAIN PLANT PROTEIN-RELATED"/>
    <property type="match status" value="1"/>
</dbReference>
<comment type="subcellular location">
    <subcellularLocation>
        <location evidence="1">Nucleus</location>
    </subcellularLocation>
</comment>
<dbReference type="OrthoDB" id="1935604at2759"/>
<evidence type="ECO:0000256" key="6">
    <source>
        <dbReference type="SAM" id="MobiDB-lite"/>
    </source>
</evidence>
<evidence type="ECO:0000256" key="4">
    <source>
        <dbReference type="ARBA" id="ARBA00023163"/>
    </source>
</evidence>
<evidence type="ECO:0000313" key="8">
    <source>
        <dbReference type="Proteomes" id="UP000235145"/>
    </source>
</evidence>
<keyword evidence="2" id="KW-0805">Transcription regulation</keyword>
<keyword evidence="4" id="KW-0804">Transcription</keyword>
<protein>
    <recommendedName>
        <fullName evidence="9">TF-B3 domain-containing protein</fullName>
    </recommendedName>
</protein>
<name>A0A9R1XQ08_LACSA</name>
<dbReference type="Gramene" id="rna-gnl|WGS:NBSK|LSAT_3X76781_mrna">
    <property type="protein sequence ID" value="cds-PLY70697.1"/>
    <property type="gene ID" value="gene-LSAT_3X76781"/>
</dbReference>
<feature type="compositionally biased region" description="Polar residues" evidence="6">
    <location>
        <begin position="93"/>
        <end position="103"/>
    </location>
</feature>
<feature type="region of interest" description="Disordered" evidence="6">
    <location>
        <begin position="1"/>
        <end position="20"/>
    </location>
</feature>
<dbReference type="GO" id="GO:0003677">
    <property type="term" value="F:DNA binding"/>
    <property type="evidence" value="ECO:0007669"/>
    <property type="project" value="UniProtKB-KW"/>
</dbReference>
<dbReference type="EMBL" id="NBSK02000003">
    <property type="protein sequence ID" value="KAJ0217639.1"/>
    <property type="molecule type" value="Genomic_DNA"/>
</dbReference>
<comment type="caution">
    <text evidence="7">The sequence shown here is derived from an EMBL/GenBank/DDBJ whole genome shotgun (WGS) entry which is preliminary data.</text>
</comment>
<accession>A0A9R1XQ08</accession>
<evidence type="ECO:0000256" key="2">
    <source>
        <dbReference type="ARBA" id="ARBA00023015"/>
    </source>
</evidence>
<reference evidence="7 8" key="1">
    <citation type="journal article" date="2017" name="Nat. Commun.">
        <title>Genome assembly with in vitro proximity ligation data and whole-genome triplication in lettuce.</title>
        <authorList>
            <person name="Reyes-Chin-Wo S."/>
            <person name="Wang Z."/>
            <person name="Yang X."/>
            <person name="Kozik A."/>
            <person name="Arikit S."/>
            <person name="Song C."/>
            <person name="Xia L."/>
            <person name="Froenicke L."/>
            <person name="Lavelle D.O."/>
            <person name="Truco M.J."/>
            <person name="Xia R."/>
            <person name="Zhu S."/>
            <person name="Xu C."/>
            <person name="Xu H."/>
            <person name="Xu X."/>
            <person name="Cox K."/>
            <person name="Korf I."/>
            <person name="Meyers B.C."/>
            <person name="Michelmore R.W."/>
        </authorList>
    </citation>
    <scope>NUCLEOTIDE SEQUENCE [LARGE SCALE GENOMIC DNA]</scope>
    <source>
        <strain evidence="8">cv. Salinas</strain>
        <tissue evidence="7">Seedlings</tissue>
    </source>
</reference>
<dbReference type="InterPro" id="IPR015300">
    <property type="entry name" value="DNA-bd_pseudobarrel_sf"/>
</dbReference>
<keyword evidence="5" id="KW-0539">Nucleus</keyword>
<dbReference type="CDD" id="cd10017">
    <property type="entry name" value="B3_DNA"/>
    <property type="match status" value="1"/>
</dbReference>